<accession>I6ZF00</accession>
<reference evidence="1 2" key="1">
    <citation type="journal article" date="2012" name="J. Bacteriol.">
        <title>Complete genome sequence of Mycoplasma wenyonii strain Massachusetts.</title>
        <authorList>
            <person name="Dos Santos A.P."/>
            <person name="Guimaraes A.M."/>
            <person name="do Nascimento N.C."/>
            <person name="Sanmiguel P.J."/>
            <person name="Messick J.B."/>
        </authorList>
    </citation>
    <scope>NUCLEOTIDE SEQUENCE [LARGE SCALE GENOMIC DNA]</scope>
    <source>
        <strain evidence="1 2">Massachusetts</strain>
    </source>
</reference>
<name>I6ZF00_MYCWM</name>
<organism evidence="1 2">
    <name type="scientific">Mycoplasma wenyonii (strain Massachusetts)</name>
    <name type="common">Eperythrozoon wenyonii</name>
    <dbReference type="NCBI Taxonomy" id="1197325"/>
    <lineage>
        <taxon>Bacteria</taxon>
        <taxon>Bacillati</taxon>
        <taxon>Mycoplasmatota</taxon>
        <taxon>Mollicutes</taxon>
        <taxon>Mycoplasmataceae</taxon>
        <taxon>Mycoplasma</taxon>
    </lineage>
</organism>
<dbReference type="AlphaFoldDB" id="I6ZF00"/>
<keyword evidence="2" id="KW-1185">Reference proteome</keyword>
<dbReference type="Proteomes" id="UP000009005">
    <property type="component" value="Chromosome"/>
</dbReference>
<dbReference type="HOGENOM" id="CLU_1658880_0_0_14"/>
<dbReference type="PATRIC" id="fig|1197325.3.peg.428"/>
<gene>
    <name evidence="1" type="ordered locus">WEN_01980</name>
</gene>
<protein>
    <submittedName>
        <fullName evidence="1">Uncharacterized protein</fullName>
    </submittedName>
</protein>
<evidence type="ECO:0000313" key="1">
    <source>
        <dbReference type="EMBL" id="AFN65187.1"/>
    </source>
</evidence>
<proteinExistence type="predicted"/>
<sequence>MEVVRLQQLLLVILLPLKQHLALAKWKEKKNEEMFFEGLSITTDSNYTVISCENTGPVLKEWTGILPNVILENKELQVGKKFDMKTNTQSVPDVSRKRYRTTFSSKELSQLTVEREWGAQEEKSVIKKGSKVYKVKEGSEEYDDASNSLYLVLSEQTAN</sequence>
<evidence type="ECO:0000313" key="2">
    <source>
        <dbReference type="Proteomes" id="UP000009005"/>
    </source>
</evidence>
<dbReference type="KEGG" id="mwe:WEN_01980"/>
<dbReference type="EMBL" id="CP003703">
    <property type="protein sequence ID" value="AFN65187.1"/>
    <property type="molecule type" value="Genomic_DNA"/>
</dbReference>